<dbReference type="PANTHER" id="PTHR10760:SF2">
    <property type="entry name" value="LD13476P-RELATED"/>
    <property type="match status" value="1"/>
</dbReference>
<evidence type="ECO:0000313" key="2">
    <source>
        <dbReference type="Proteomes" id="UP000695007"/>
    </source>
</evidence>
<reference evidence="3" key="1">
    <citation type="submission" date="2025-08" db="UniProtKB">
        <authorList>
            <consortium name="RefSeq"/>
        </authorList>
    </citation>
    <scope>IDENTIFICATION</scope>
</reference>
<sequence length="333" mass="37843">MNYIYSLILTIIFLSSLKLGMTFILESIAAGTASVVGYALRCNFYECCTDEYIPRNTEALKNNLQNKLYGQQIAANMVYSAVHSHVFHLNPKKPLVLSLHGLPGSGKNYIVTMIANALYKNGEKSKYYHFFNGRVDFPDDKDNIYKVSLSNKIKTEINNCARSMFVFDEVDKMPVGVLDILVPFLDYTSWNQRDKSKAIFIFLSNTGSNYIVKRMIQLWEKGMNRENATLQDFESLISVGAFNEEGGLFKSGTIESKLIDHHIPLLPLEEKQVIQCLHDVFEHWGINNPTNAMIQEALSHVTYGPPPHNIYSTSGCKRLDHKVSSIIYKNDFK</sequence>
<dbReference type="GO" id="GO:0071218">
    <property type="term" value="P:cellular response to misfolded protein"/>
    <property type="evidence" value="ECO:0007669"/>
    <property type="project" value="TreeGrafter"/>
</dbReference>
<dbReference type="PANTHER" id="PTHR10760">
    <property type="entry name" value="TORSIN"/>
    <property type="match status" value="1"/>
</dbReference>
<keyword evidence="2" id="KW-1185">Reference proteome</keyword>
<dbReference type="InterPro" id="IPR010448">
    <property type="entry name" value="Torsin"/>
</dbReference>
<protein>
    <submittedName>
        <fullName evidence="3">Torsin-like protein</fullName>
    </submittedName>
</protein>
<name>A0AAJ6YHP0_9HYME</name>
<dbReference type="KEGG" id="csol:105362511"/>
<dbReference type="CDD" id="cd00009">
    <property type="entry name" value="AAA"/>
    <property type="match status" value="1"/>
</dbReference>
<dbReference type="Pfam" id="PF06309">
    <property type="entry name" value="Torsin"/>
    <property type="match status" value="1"/>
</dbReference>
<dbReference type="GeneID" id="105362511"/>
<dbReference type="GO" id="GO:0016887">
    <property type="term" value="F:ATP hydrolysis activity"/>
    <property type="evidence" value="ECO:0007669"/>
    <property type="project" value="InterPro"/>
</dbReference>
<gene>
    <name evidence="3" type="primary">LOC105362511</name>
</gene>
<dbReference type="Proteomes" id="UP000695007">
    <property type="component" value="Unplaced"/>
</dbReference>
<evidence type="ECO:0000256" key="1">
    <source>
        <dbReference type="ARBA" id="ARBA00006235"/>
    </source>
</evidence>
<evidence type="ECO:0000313" key="3">
    <source>
        <dbReference type="RefSeq" id="XP_011498274.1"/>
    </source>
</evidence>
<dbReference type="AlphaFoldDB" id="A0AAJ6YHP0"/>
<dbReference type="InterPro" id="IPR027417">
    <property type="entry name" value="P-loop_NTPase"/>
</dbReference>
<dbReference type="Gene3D" id="3.40.50.300">
    <property type="entry name" value="P-loop containing nucleotide triphosphate hydrolases"/>
    <property type="match status" value="1"/>
</dbReference>
<proteinExistence type="inferred from homology"/>
<dbReference type="GO" id="GO:0005524">
    <property type="term" value="F:ATP binding"/>
    <property type="evidence" value="ECO:0007669"/>
    <property type="project" value="InterPro"/>
</dbReference>
<dbReference type="GO" id="GO:0005737">
    <property type="term" value="C:cytoplasm"/>
    <property type="evidence" value="ECO:0007669"/>
    <property type="project" value="UniProtKB-ARBA"/>
</dbReference>
<organism evidence="2 3">
    <name type="scientific">Ceratosolen solmsi marchali</name>
    <dbReference type="NCBI Taxonomy" id="326594"/>
    <lineage>
        <taxon>Eukaryota</taxon>
        <taxon>Metazoa</taxon>
        <taxon>Ecdysozoa</taxon>
        <taxon>Arthropoda</taxon>
        <taxon>Hexapoda</taxon>
        <taxon>Insecta</taxon>
        <taxon>Pterygota</taxon>
        <taxon>Neoptera</taxon>
        <taxon>Endopterygota</taxon>
        <taxon>Hymenoptera</taxon>
        <taxon>Apocrita</taxon>
        <taxon>Proctotrupomorpha</taxon>
        <taxon>Chalcidoidea</taxon>
        <taxon>Agaonidae</taxon>
        <taxon>Agaoninae</taxon>
        <taxon>Ceratosolen</taxon>
    </lineage>
</organism>
<comment type="similarity">
    <text evidence="1">Belongs to the ClpA/ClpB family. Torsin subfamily.</text>
</comment>
<accession>A0AAJ6YHP0</accession>
<dbReference type="GO" id="GO:0012505">
    <property type="term" value="C:endomembrane system"/>
    <property type="evidence" value="ECO:0007669"/>
    <property type="project" value="UniProtKB-ARBA"/>
</dbReference>
<dbReference type="SUPFAM" id="SSF52540">
    <property type="entry name" value="P-loop containing nucleoside triphosphate hydrolases"/>
    <property type="match status" value="1"/>
</dbReference>
<dbReference type="RefSeq" id="XP_011498274.1">
    <property type="nucleotide sequence ID" value="XM_011499972.1"/>
</dbReference>